<evidence type="ECO:0000256" key="2">
    <source>
        <dbReference type="ARBA" id="ARBA00010581"/>
    </source>
</evidence>
<feature type="transmembrane region" description="Helical" evidence="7">
    <location>
        <begin position="30"/>
        <end position="52"/>
    </location>
</feature>
<dbReference type="RefSeq" id="WP_378384198.1">
    <property type="nucleotide sequence ID" value="NZ_JBHLWM010000001.1"/>
</dbReference>
<dbReference type="InterPro" id="IPR000298">
    <property type="entry name" value="Cyt_c_oxidase-like_su3"/>
</dbReference>
<evidence type="ECO:0000256" key="1">
    <source>
        <dbReference type="ARBA" id="ARBA00004141"/>
    </source>
</evidence>
<dbReference type="SUPFAM" id="SSF81452">
    <property type="entry name" value="Cytochrome c oxidase subunit III-like"/>
    <property type="match status" value="1"/>
</dbReference>
<keyword evidence="5 7" id="KW-0472">Membrane</keyword>
<dbReference type="Pfam" id="PF00510">
    <property type="entry name" value="COX3"/>
    <property type="match status" value="1"/>
</dbReference>
<dbReference type="EMBL" id="JBHLWM010000001">
    <property type="protein sequence ID" value="MFC0239414.1"/>
    <property type="molecule type" value="Genomic_DNA"/>
</dbReference>
<accession>A0ABV6EMH8</accession>
<keyword evidence="3 6" id="KW-0812">Transmembrane</keyword>
<feature type="domain" description="Heme-copper oxidase subunit III family profile" evidence="8">
    <location>
        <begin position="31"/>
        <end position="197"/>
    </location>
</feature>
<evidence type="ECO:0000256" key="7">
    <source>
        <dbReference type="SAM" id="Phobius"/>
    </source>
</evidence>
<comment type="subcellular location">
    <subcellularLocation>
        <location evidence="6">Cell membrane</location>
        <topology evidence="6">Multi-pass membrane protein</topology>
    </subcellularLocation>
    <subcellularLocation>
        <location evidence="1">Membrane</location>
        <topology evidence="1">Multi-pass membrane protein</topology>
    </subcellularLocation>
</comment>
<feature type="transmembrane region" description="Helical" evidence="7">
    <location>
        <begin position="141"/>
        <end position="165"/>
    </location>
</feature>
<sequence>MTSCPPATMADVPTAASEASVLDSLPGHPMIWLLIFSELAAFGALLVAFAVAKALDPTTFAAGQAQLDPLIASVNTLCLITSGWCAARACASAQADARAAARRWLAGAGLLGVLFIALKLVEYADEIGRGIDVETSAFFTLYFLLTGFHLLHVVLGLVILAVVAWRAEPADVETGAAFWHMVDLVWLMLVPIIYLMR</sequence>
<evidence type="ECO:0000256" key="5">
    <source>
        <dbReference type="ARBA" id="ARBA00023136"/>
    </source>
</evidence>
<feature type="transmembrane region" description="Helical" evidence="7">
    <location>
        <begin position="177"/>
        <end position="196"/>
    </location>
</feature>
<reference evidence="9 10" key="1">
    <citation type="submission" date="2024-09" db="EMBL/GenBank/DDBJ databases">
        <authorList>
            <person name="Sun Q."/>
            <person name="Mori K."/>
        </authorList>
    </citation>
    <scope>NUCLEOTIDE SEQUENCE [LARGE SCALE GENOMIC DNA]</scope>
    <source>
        <strain evidence="9 10">KCTC 23279</strain>
    </source>
</reference>
<dbReference type="InterPro" id="IPR013833">
    <property type="entry name" value="Cyt_c_oxidase_su3_a-hlx"/>
</dbReference>
<name>A0ABV6EMH8_9BRAD</name>
<comment type="caution">
    <text evidence="9">The sequence shown here is derived from an EMBL/GenBank/DDBJ whole genome shotgun (WGS) entry which is preliminary data.</text>
</comment>
<evidence type="ECO:0000256" key="6">
    <source>
        <dbReference type="RuleBase" id="RU003376"/>
    </source>
</evidence>
<proteinExistence type="inferred from homology"/>
<evidence type="ECO:0000259" key="8">
    <source>
        <dbReference type="PROSITE" id="PS50253"/>
    </source>
</evidence>
<evidence type="ECO:0000313" key="9">
    <source>
        <dbReference type="EMBL" id="MFC0239414.1"/>
    </source>
</evidence>
<dbReference type="InterPro" id="IPR024791">
    <property type="entry name" value="Cyt_c/ubiquinol_Oxase_su3"/>
</dbReference>
<evidence type="ECO:0000313" key="10">
    <source>
        <dbReference type="Proteomes" id="UP001589775"/>
    </source>
</evidence>
<gene>
    <name evidence="9" type="ORF">ACFFJ6_03000</name>
</gene>
<dbReference type="Gene3D" id="1.20.120.80">
    <property type="entry name" value="Cytochrome c oxidase, subunit III, four-helix bundle"/>
    <property type="match status" value="1"/>
</dbReference>
<evidence type="ECO:0000256" key="4">
    <source>
        <dbReference type="ARBA" id="ARBA00022989"/>
    </source>
</evidence>
<dbReference type="PANTHER" id="PTHR11403">
    <property type="entry name" value="CYTOCHROME C OXIDASE SUBUNIT III"/>
    <property type="match status" value="1"/>
</dbReference>
<evidence type="ECO:0000256" key="3">
    <source>
        <dbReference type="ARBA" id="ARBA00022692"/>
    </source>
</evidence>
<comment type="similarity">
    <text evidence="2 6">Belongs to the cytochrome c oxidase subunit 3 family.</text>
</comment>
<keyword evidence="10" id="KW-1185">Reference proteome</keyword>
<protein>
    <submittedName>
        <fullName evidence="9">Cytochrome c oxidase subunit 3</fullName>
    </submittedName>
</protein>
<dbReference type="Proteomes" id="UP001589775">
    <property type="component" value="Unassembled WGS sequence"/>
</dbReference>
<organism evidence="9 10">
    <name type="scientific">Rhodopseudomonas telluris</name>
    <dbReference type="NCBI Taxonomy" id="644215"/>
    <lineage>
        <taxon>Bacteria</taxon>
        <taxon>Pseudomonadati</taxon>
        <taxon>Pseudomonadota</taxon>
        <taxon>Alphaproteobacteria</taxon>
        <taxon>Hyphomicrobiales</taxon>
        <taxon>Nitrobacteraceae</taxon>
        <taxon>Rhodopseudomonas</taxon>
    </lineage>
</organism>
<dbReference type="PROSITE" id="PS50253">
    <property type="entry name" value="COX3"/>
    <property type="match status" value="1"/>
</dbReference>
<dbReference type="PANTHER" id="PTHR11403:SF6">
    <property type="entry name" value="NITRIC OXIDE REDUCTASE SUBUNIT E"/>
    <property type="match status" value="1"/>
</dbReference>
<dbReference type="InterPro" id="IPR035973">
    <property type="entry name" value="Cyt_c_oxidase_su3-like_sf"/>
</dbReference>
<feature type="transmembrane region" description="Helical" evidence="7">
    <location>
        <begin position="104"/>
        <end position="121"/>
    </location>
</feature>
<keyword evidence="4 7" id="KW-1133">Transmembrane helix</keyword>